<accession>A0A081IBG7</accession>
<organism evidence="1 2">
    <name type="scientific">Plasmodium vinckei vinckei</name>
    <dbReference type="NCBI Taxonomy" id="54757"/>
    <lineage>
        <taxon>Eukaryota</taxon>
        <taxon>Sar</taxon>
        <taxon>Alveolata</taxon>
        <taxon>Apicomplexa</taxon>
        <taxon>Aconoidasida</taxon>
        <taxon>Haemosporida</taxon>
        <taxon>Plasmodiidae</taxon>
        <taxon>Plasmodium</taxon>
        <taxon>Plasmodium (Vinckeia)</taxon>
    </lineage>
</organism>
<protein>
    <submittedName>
        <fullName evidence="1">Uncharacterized protein</fullName>
    </submittedName>
</protein>
<proteinExistence type="predicted"/>
<reference evidence="1 2" key="1">
    <citation type="submission" date="2013-02" db="EMBL/GenBank/DDBJ databases">
        <title>The Genome Sequence of Plasmodium vinckei vinckei.</title>
        <authorList>
            <consortium name="The Broad Institute Genome Sequencing Platform"/>
            <consortium name="The Broad Institute Genome Sequencing Center for Infectious Disease"/>
            <person name="Neafsey D."/>
            <person name="Cheeseman I."/>
            <person name="Volkman S."/>
            <person name="Adams J."/>
            <person name="Walker B."/>
            <person name="Young S.K."/>
            <person name="Zeng Q."/>
            <person name="Gargeya S."/>
            <person name="Fitzgerald M."/>
            <person name="Haas B."/>
            <person name="Abouelleil A."/>
            <person name="Alvarado L."/>
            <person name="Arachchi H.M."/>
            <person name="Berlin A.M."/>
            <person name="Chapman S.B."/>
            <person name="Dewar J."/>
            <person name="Goldberg J."/>
            <person name="Griggs A."/>
            <person name="Gujja S."/>
            <person name="Hansen M."/>
            <person name="Howarth C."/>
            <person name="Imamovic A."/>
            <person name="Larimer J."/>
            <person name="McCowan C."/>
            <person name="Murphy C."/>
            <person name="Neiman D."/>
            <person name="Pearson M."/>
            <person name="Priest M."/>
            <person name="Roberts A."/>
            <person name="Saif S."/>
            <person name="Shea T."/>
            <person name="Sisk P."/>
            <person name="Sykes S."/>
            <person name="Wortman J."/>
            <person name="Nusbaum C."/>
            <person name="Birren B."/>
        </authorList>
    </citation>
    <scope>NUCLEOTIDE SEQUENCE [LARGE SCALE GENOMIC DNA]</scope>
    <source>
        <strain evidence="2">vinckei</strain>
    </source>
</reference>
<evidence type="ECO:0000313" key="2">
    <source>
        <dbReference type="Proteomes" id="UP000030681"/>
    </source>
</evidence>
<evidence type="ECO:0000313" key="1">
    <source>
        <dbReference type="EMBL" id="KEG01025.1"/>
    </source>
</evidence>
<dbReference type="EMBL" id="KL446953">
    <property type="protein sequence ID" value="KEG01025.1"/>
    <property type="molecule type" value="Genomic_DNA"/>
</dbReference>
<sequence>MDKEGIMKKCEKIKILRNCLFSYEELVKPKNVTFTDRDNIQSGEINVENKSKKLCISFDEMEKSKMNFIDTDCICIEEKEQNLEGLEYFNFQEFSNLCIFNIFLNKKKEKKNYKYEIFLLNKFVFRFLFTFSQMPYFYENVNVYIKNYLFKKSSNFLSLFEKCVQEKVETISKSNSNAEKIYKAHGCEKKKINTYMSWNTKKKVISNKNIVKKLHLFWCSVF</sequence>
<dbReference type="Proteomes" id="UP000030681">
    <property type="component" value="Unassembled WGS sequence"/>
</dbReference>
<name>A0A081IBG7_PLAVN</name>
<dbReference type="AlphaFoldDB" id="A0A081IBG7"/>
<gene>
    <name evidence="1" type="ORF">YYE_04058</name>
</gene>